<evidence type="ECO:0000313" key="2">
    <source>
        <dbReference type="Proteomes" id="UP000299102"/>
    </source>
</evidence>
<organism evidence="1 2">
    <name type="scientific">Eumeta variegata</name>
    <name type="common">Bagworm moth</name>
    <name type="synonym">Eumeta japonica</name>
    <dbReference type="NCBI Taxonomy" id="151549"/>
    <lineage>
        <taxon>Eukaryota</taxon>
        <taxon>Metazoa</taxon>
        <taxon>Ecdysozoa</taxon>
        <taxon>Arthropoda</taxon>
        <taxon>Hexapoda</taxon>
        <taxon>Insecta</taxon>
        <taxon>Pterygota</taxon>
        <taxon>Neoptera</taxon>
        <taxon>Endopterygota</taxon>
        <taxon>Lepidoptera</taxon>
        <taxon>Glossata</taxon>
        <taxon>Ditrysia</taxon>
        <taxon>Tineoidea</taxon>
        <taxon>Psychidae</taxon>
        <taxon>Oiketicinae</taxon>
        <taxon>Eumeta</taxon>
    </lineage>
</organism>
<sequence>MITSATIHVSKKATSRWKQQRLVLLPKGKKPPKEPSFYRPLYMLDTAGCDRWDSMEGRNEEILFGGHFRHQKRLQLKHGSNLIRLGMNKNLSQQESYNRLRLAFHDDSPFIAIVYNWSNKFERGRTNLTEDLLERHPYTATTEVNISAVRLMMRHTKNDLRADLDKLRHWYESIAQNL</sequence>
<proteinExistence type="predicted"/>
<gene>
    <name evidence="1" type="ORF">EVAR_75954_1</name>
</gene>
<dbReference type="EMBL" id="BGZK01000236">
    <property type="protein sequence ID" value="GBP30730.1"/>
    <property type="molecule type" value="Genomic_DNA"/>
</dbReference>
<reference evidence="1 2" key="1">
    <citation type="journal article" date="2019" name="Commun. Biol.">
        <title>The bagworm genome reveals a unique fibroin gene that provides high tensile strength.</title>
        <authorList>
            <person name="Kono N."/>
            <person name="Nakamura H."/>
            <person name="Ohtoshi R."/>
            <person name="Tomita M."/>
            <person name="Numata K."/>
            <person name="Arakawa K."/>
        </authorList>
    </citation>
    <scope>NUCLEOTIDE SEQUENCE [LARGE SCALE GENOMIC DNA]</scope>
</reference>
<protein>
    <submittedName>
        <fullName evidence="1">Uncharacterized protein</fullName>
    </submittedName>
</protein>
<name>A0A4C1UWX1_EUMVA</name>
<dbReference type="Proteomes" id="UP000299102">
    <property type="component" value="Unassembled WGS sequence"/>
</dbReference>
<keyword evidence="2" id="KW-1185">Reference proteome</keyword>
<evidence type="ECO:0000313" key="1">
    <source>
        <dbReference type="EMBL" id="GBP30730.1"/>
    </source>
</evidence>
<comment type="caution">
    <text evidence="1">The sequence shown here is derived from an EMBL/GenBank/DDBJ whole genome shotgun (WGS) entry which is preliminary data.</text>
</comment>
<accession>A0A4C1UWX1</accession>
<dbReference type="OrthoDB" id="10017160at2759"/>
<dbReference type="AlphaFoldDB" id="A0A4C1UWX1"/>